<evidence type="ECO:0000313" key="2">
    <source>
        <dbReference type="Proteomes" id="UP001597267"/>
    </source>
</evidence>
<comment type="caution">
    <text evidence="1">The sequence shown here is derived from an EMBL/GenBank/DDBJ whole genome shotgun (WGS) entry which is preliminary data.</text>
</comment>
<gene>
    <name evidence="1" type="ORF">ACFQ5M_02720</name>
</gene>
<dbReference type="RefSeq" id="WP_125715094.1">
    <property type="nucleotide sequence ID" value="NZ_JBHTOP010000004.1"/>
</dbReference>
<evidence type="ECO:0000313" key="1">
    <source>
        <dbReference type="EMBL" id="MFD1671007.1"/>
    </source>
</evidence>
<dbReference type="Proteomes" id="UP001597267">
    <property type="component" value="Unassembled WGS sequence"/>
</dbReference>
<proteinExistence type="predicted"/>
<sequence>MELKKNWYLARISEDGSDNGGTAMDTAVSSKKKKATPQPKNITSRLLNFMKDPAAKATPLADQADAGNYIYRILAGKNQAYGQLTLNQDGTYQNAVSIHAAEGVTADDSDKPVVAEYEVSTGHITNLYGKYYLQPDNLLRISYYVHGQNVDKPLPQKITLYTGSNIGLAKARIEHVSDNYLFYSKDYDPWPEETGQATAAITLTKTETSQISLSEIYQAALQQAAVWQTNSISSNADLMQVVATLADNNQDRVGTVGVNFSGSYGVSQQPADYAGVAKDGSAQATMDYVFAVSPANDTSGTAVITTTSGSLLVFGSLKNQLYLLHQPDSNSATVTWQPVKNTALTVTDVRVRLNP</sequence>
<reference evidence="2" key="1">
    <citation type="journal article" date="2019" name="Int. J. Syst. Evol. Microbiol.">
        <title>The Global Catalogue of Microorganisms (GCM) 10K type strain sequencing project: providing services to taxonomists for standard genome sequencing and annotation.</title>
        <authorList>
            <consortium name="The Broad Institute Genomics Platform"/>
            <consortium name="The Broad Institute Genome Sequencing Center for Infectious Disease"/>
            <person name="Wu L."/>
            <person name="Ma J."/>
        </authorList>
    </citation>
    <scope>NUCLEOTIDE SEQUENCE [LARGE SCALE GENOMIC DNA]</scope>
    <source>
        <strain evidence="2">CCM 8896</strain>
    </source>
</reference>
<dbReference type="EMBL" id="JBHTOP010000004">
    <property type="protein sequence ID" value="MFD1671007.1"/>
    <property type="molecule type" value="Genomic_DNA"/>
</dbReference>
<name>A0ABW4J3P2_9LACO</name>
<keyword evidence="2" id="KW-1185">Reference proteome</keyword>
<accession>A0ABW4J3P2</accession>
<protein>
    <submittedName>
        <fullName evidence="1">Uncharacterized protein</fullName>
    </submittedName>
</protein>
<organism evidence="1 2">
    <name type="scientific">Agrilactobacillus yilanensis</name>
    <dbReference type="NCBI Taxonomy" id="2485997"/>
    <lineage>
        <taxon>Bacteria</taxon>
        <taxon>Bacillati</taxon>
        <taxon>Bacillota</taxon>
        <taxon>Bacilli</taxon>
        <taxon>Lactobacillales</taxon>
        <taxon>Lactobacillaceae</taxon>
        <taxon>Agrilactobacillus</taxon>
    </lineage>
</organism>